<proteinExistence type="predicted"/>
<dbReference type="Pfam" id="PF03382">
    <property type="entry name" value="DUF285"/>
    <property type="match status" value="1"/>
</dbReference>
<dbReference type="KEGG" id="fcy:FRACYDRAFT_246180"/>
<feature type="compositionally biased region" description="Basic residues" evidence="1">
    <location>
        <begin position="224"/>
        <end position="244"/>
    </location>
</feature>
<evidence type="ECO:0000256" key="1">
    <source>
        <dbReference type="SAM" id="MobiDB-lite"/>
    </source>
</evidence>
<dbReference type="OrthoDB" id="47649at2759"/>
<gene>
    <name evidence="2" type="ORF">FRACYDRAFT_246180</name>
</gene>
<evidence type="ECO:0000313" key="2">
    <source>
        <dbReference type="EMBL" id="OEU11076.1"/>
    </source>
</evidence>
<dbReference type="EMBL" id="KV784369">
    <property type="protein sequence ID" value="OEU11076.1"/>
    <property type="molecule type" value="Genomic_DNA"/>
</dbReference>
<dbReference type="InterPro" id="IPR005046">
    <property type="entry name" value="DUF285"/>
</dbReference>
<reference evidence="2 3" key="1">
    <citation type="submission" date="2016-09" db="EMBL/GenBank/DDBJ databases">
        <title>Extensive genetic diversity and differential bi-allelic expression allows diatom success in the polar Southern Ocean.</title>
        <authorList>
            <consortium name="DOE Joint Genome Institute"/>
            <person name="Mock T."/>
            <person name="Otillar R.P."/>
            <person name="Strauss J."/>
            <person name="Dupont C."/>
            <person name="Frickenhaus S."/>
            <person name="Maumus F."/>
            <person name="Mcmullan M."/>
            <person name="Sanges R."/>
            <person name="Schmutz J."/>
            <person name="Toseland A."/>
            <person name="Valas R."/>
            <person name="Veluchamy A."/>
            <person name="Ward B.J."/>
            <person name="Allen A."/>
            <person name="Barry K."/>
            <person name="Falciatore A."/>
            <person name="Ferrante M."/>
            <person name="Fortunato A.E."/>
            <person name="Gloeckner G."/>
            <person name="Gruber A."/>
            <person name="Hipkin R."/>
            <person name="Janech M."/>
            <person name="Kroth P."/>
            <person name="Leese F."/>
            <person name="Lindquist E."/>
            <person name="Lyon B.R."/>
            <person name="Martin J."/>
            <person name="Mayer C."/>
            <person name="Parker M."/>
            <person name="Quesneville H."/>
            <person name="Raymond J."/>
            <person name="Uhlig C."/>
            <person name="Valentin K.U."/>
            <person name="Worden A.Z."/>
            <person name="Armbrust E.V."/>
            <person name="Bowler C."/>
            <person name="Green B."/>
            <person name="Moulton V."/>
            <person name="Van Oosterhout C."/>
            <person name="Grigoriev I."/>
        </authorList>
    </citation>
    <scope>NUCLEOTIDE SEQUENCE [LARGE SCALE GENOMIC DNA]</scope>
    <source>
        <strain evidence="2 3">CCMP1102</strain>
    </source>
</reference>
<evidence type="ECO:0000313" key="3">
    <source>
        <dbReference type="Proteomes" id="UP000095751"/>
    </source>
</evidence>
<evidence type="ECO:0008006" key="4">
    <source>
        <dbReference type="Google" id="ProtNLM"/>
    </source>
</evidence>
<dbReference type="Proteomes" id="UP000095751">
    <property type="component" value="Unassembled WGS sequence"/>
</dbReference>
<accession>A0A1E7EZ26</accession>
<feature type="region of interest" description="Disordered" evidence="1">
    <location>
        <begin position="189"/>
        <end position="244"/>
    </location>
</feature>
<sequence>MRFSSALITFIPSLSTASVAIKNPHDSVLHDETASILEESIEVKYKNKKSHLEPLKIQNSIDGRPHKANDVVDLADDKSLWNLCFMLHLSFNQPIDSWDVSQVERMEFMFNGATSFNQPIDSWDVSKVEDMDSMFGGAIHFNQCLSTWAEKTSDTVDTTRMLSATKCPNGINSPNATIGPWCQDNTQECFAPGFEPSQQPSNKPTDVPTKPPTNAPTNVSNTKSQKKKSTKRTKKQVKKKSKKM</sequence>
<dbReference type="AlphaFoldDB" id="A0A1E7EZ26"/>
<keyword evidence="3" id="KW-1185">Reference proteome</keyword>
<organism evidence="2 3">
    <name type="scientific">Fragilariopsis cylindrus CCMP1102</name>
    <dbReference type="NCBI Taxonomy" id="635003"/>
    <lineage>
        <taxon>Eukaryota</taxon>
        <taxon>Sar</taxon>
        <taxon>Stramenopiles</taxon>
        <taxon>Ochrophyta</taxon>
        <taxon>Bacillariophyta</taxon>
        <taxon>Bacillariophyceae</taxon>
        <taxon>Bacillariophycidae</taxon>
        <taxon>Bacillariales</taxon>
        <taxon>Bacillariaceae</taxon>
        <taxon>Fragilariopsis</taxon>
    </lineage>
</organism>
<name>A0A1E7EZ26_9STRA</name>
<dbReference type="InParanoid" id="A0A1E7EZ26"/>
<protein>
    <recommendedName>
        <fullName evidence="4">DUF285-domain-containing protein</fullName>
    </recommendedName>
</protein>